<dbReference type="PIRSF" id="PIRSF028865">
    <property type="entry name" value="Membrin-2"/>
    <property type="match status" value="1"/>
</dbReference>
<keyword evidence="10" id="KW-0175">Coiled coil</keyword>
<dbReference type="CDD" id="cd15863">
    <property type="entry name" value="SNARE_GS27"/>
    <property type="match status" value="1"/>
</dbReference>
<keyword evidence="5" id="KW-0333">Golgi apparatus</keyword>
<dbReference type="GO" id="GO:0005789">
    <property type="term" value="C:endoplasmic reticulum membrane"/>
    <property type="evidence" value="ECO:0007669"/>
    <property type="project" value="TreeGrafter"/>
</dbReference>
<keyword evidence="2 11" id="KW-0812">Transmembrane</keyword>
<evidence type="ECO:0000256" key="11">
    <source>
        <dbReference type="SAM" id="Phobius"/>
    </source>
</evidence>
<keyword evidence="13" id="KW-1185">Reference proteome</keyword>
<dbReference type="GO" id="GO:0031201">
    <property type="term" value="C:SNARE complex"/>
    <property type="evidence" value="ECO:0007669"/>
    <property type="project" value="TreeGrafter"/>
</dbReference>
<evidence type="ECO:0000256" key="6">
    <source>
        <dbReference type="ARBA" id="ARBA00023136"/>
    </source>
</evidence>
<gene>
    <name evidence="12" type="primary">Gosr2</name>
    <name evidence="14" type="synonym">LOC112679552</name>
    <name evidence="12" type="ORF">g.11013</name>
</gene>
<evidence type="ECO:0000256" key="5">
    <source>
        <dbReference type="ARBA" id="ARBA00023034"/>
    </source>
</evidence>
<evidence type="ECO:0000256" key="3">
    <source>
        <dbReference type="ARBA" id="ARBA00022927"/>
    </source>
</evidence>
<dbReference type="PANTHER" id="PTHR21230">
    <property type="entry name" value="VESICLE TRANSPORT V-SNARE PROTEIN VTI1-RELATED"/>
    <property type="match status" value="1"/>
</dbReference>
<comment type="subcellular location">
    <subcellularLocation>
        <location evidence="8">Golgi apparatus</location>
        <location evidence="8">cis-Golgi network membrane</location>
        <topology evidence="8">Single-pass type IV membrane protein</topology>
    </subcellularLocation>
</comment>
<evidence type="ECO:0000256" key="7">
    <source>
        <dbReference type="ARBA" id="ARBA00037078"/>
    </source>
</evidence>
<dbReference type="GO" id="GO:0000149">
    <property type="term" value="F:SNARE binding"/>
    <property type="evidence" value="ECO:0007669"/>
    <property type="project" value="TreeGrafter"/>
</dbReference>
<evidence type="ECO:0000313" key="14">
    <source>
        <dbReference type="RefSeq" id="XP_025405189.1"/>
    </source>
</evidence>
<comment type="function">
    <text evidence="7">Involved in transport of proteins from the cis/medial-Golgi to the trans-Golgi network.</text>
</comment>
<organism evidence="12">
    <name type="scientific">Sipha flava</name>
    <name type="common">yellow sugarcane aphid</name>
    <dbReference type="NCBI Taxonomy" id="143950"/>
    <lineage>
        <taxon>Eukaryota</taxon>
        <taxon>Metazoa</taxon>
        <taxon>Ecdysozoa</taxon>
        <taxon>Arthropoda</taxon>
        <taxon>Hexapoda</taxon>
        <taxon>Insecta</taxon>
        <taxon>Pterygota</taxon>
        <taxon>Neoptera</taxon>
        <taxon>Paraneoptera</taxon>
        <taxon>Hemiptera</taxon>
        <taxon>Sternorrhyncha</taxon>
        <taxon>Aphidomorpha</taxon>
        <taxon>Aphidoidea</taxon>
        <taxon>Aphididae</taxon>
        <taxon>Sipha</taxon>
    </lineage>
</organism>
<comment type="similarity">
    <text evidence="9">Belongs to the GOSR2 family.</text>
</comment>
<dbReference type="GO" id="GO:0012507">
    <property type="term" value="C:ER to Golgi transport vesicle membrane"/>
    <property type="evidence" value="ECO:0007669"/>
    <property type="project" value="TreeGrafter"/>
</dbReference>
<protein>
    <submittedName>
        <fullName evidence="12 14">Golgi SNAP receptor complex member 2</fullName>
    </submittedName>
</protein>
<evidence type="ECO:0000256" key="1">
    <source>
        <dbReference type="ARBA" id="ARBA00022448"/>
    </source>
</evidence>
<dbReference type="PANTHER" id="PTHR21230:SF1">
    <property type="entry name" value="GOLGI SNAP RECEPTOR COMPLEX MEMBER 2"/>
    <property type="match status" value="1"/>
</dbReference>
<sequence>MENLYHQTNRLILETQELFHRLESSRSELVEADVQSKILTISQNCEHLDILVHKEPVSRRHNAKLRVDQLKYDYQHLQSALKTHQQNQLKRLRAEQEREELLNRRFTRNADTTILIDSSIQHQNSLQGAHRGVDDLLGSGASMLQSLREQRDRLTATRNRLAGIFGSLRLSNTTMKYIEKRLKEDRYILYGGMAITILLIVIVMIYFS</sequence>
<evidence type="ECO:0000256" key="4">
    <source>
        <dbReference type="ARBA" id="ARBA00022989"/>
    </source>
</evidence>
<dbReference type="AlphaFoldDB" id="A0A2S2QSH0"/>
<evidence type="ECO:0000256" key="8">
    <source>
        <dbReference type="ARBA" id="ARBA00037862"/>
    </source>
</evidence>
<name>A0A2S2QSH0_9HEMI</name>
<dbReference type="GO" id="GO:0005794">
    <property type="term" value="C:Golgi apparatus"/>
    <property type="evidence" value="ECO:0007669"/>
    <property type="project" value="UniProtKB-SubCell"/>
</dbReference>
<dbReference type="Pfam" id="PF12352">
    <property type="entry name" value="V-SNARE_C"/>
    <property type="match status" value="1"/>
</dbReference>
<keyword evidence="6 11" id="KW-0472">Membrane</keyword>
<evidence type="ECO:0000313" key="13">
    <source>
        <dbReference type="Proteomes" id="UP000694846"/>
    </source>
</evidence>
<dbReference type="Proteomes" id="UP000694846">
    <property type="component" value="Unplaced"/>
</dbReference>
<dbReference type="OrthoDB" id="158360at2759"/>
<accession>A0A2S2QSH0</accession>
<dbReference type="RefSeq" id="XP_025405189.1">
    <property type="nucleotide sequence ID" value="XM_025549404.1"/>
</dbReference>
<dbReference type="EMBL" id="GGMS01011455">
    <property type="protein sequence ID" value="MBY80658.1"/>
    <property type="molecule type" value="Transcribed_RNA"/>
</dbReference>
<dbReference type="GO" id="GO:0006906">
    <property type="term" value="P:vesicle fusion"/>
    <property type="evidence" value="ECO:0007669"/>
    <property type="project" value="TreeGrafter"/>
</dbReference>
<feature type="transmembrane region" description="Helical" evidence="11">
    <location>
        <begin position="187"/>
        <end position="207"/>
    </location>
</feature>
<dbReference type="GO" id="GO:0005484">
    <property type="term" value="F:SNAP receptor activity"/>
    <property type="evidence" value="ECO:0007669"/>
    <property type="project" value="InterPro"/>
</dbReference>
<evidence type="ECO:0000256" key="10">
    <source>
        <dbReference type="SAM" id="Coils"/>
    </source>
</evidence>
<reference evidence="12" key="1">
    <citation type="submission" date="2018-04" db="EMBL/GenBank/DDBJ databases">
        <title>Transcriptome assembly of Sipha flava.</title>
        <authorList>
            <person name="Scully E.D."/>
            <person name="Geib S.M."/>
            <person name="Palmer N.A."/>
            <person name="Koch K."/>
            <person name="Bradshaw J."/>
            <person name="Heng-Moss T."/>
            <person name="Sarath G."/>
        </authorList>
    </citation>
    <scope>NUCLEOTIDE SEQUENCE</scope>
</reference>
<keyword evidence="3" id="KW-0653">Protein transport</keyword>
<evidence type="ECO:0000256" key="2">
    <source>
        <dbReference type="ARBA" id="ARBA00022692"/>
    </source>
</evidence>
<evidence type="ECO:0000313" key="12">
    <source>
        <dbReference type="EMBL" id="MBY80658.1"/>
    </source>
</evidence>
<evidence type="ECO:0000256" key="9">
    <source>
        <dbReference type="ARBA" id="ARBA00038172"/>
    </source>
</evidence>
<keyword evidence="12 14" id="KW-0675">Receptor</keyword>
<keyword evidence="1" id="KW-0813">Transport</keyword>
<dbReference type="SUPFAM" id="SSF58038">
    <property type="entry name" value="SNARE fusion complex"/>
    <property type="match status" value="1"/>
</dbReference>
<dbReference type="GO" id="GO:0031902">
    <property type="term" value="C:late endosome membrane"/>
    <property type="evidence" value="ECO:0007669"/>
    <property type="project" value="TreeGrafter"/>
</dbReference>
<proteinExistence type="inferred from homology"/>
<feature type="coiled-coil region" evidence="10">
    <location>
        <begin position="67"/>
        <end position="109"/>
    </location>
</feature>
<keyword evidence="4 11" id="KW-1133">Transmembrane helix</keyword>
<reference evidence="14" key="2">
    <citation type="submission" date="2025-04" db="UniProtKB">
        <authorList>
            <consortium name="RefSeq"/>
        </authorList>
    </citation>
    <scope>IDENTIFICATION</scope>
    <source>
        <tissue evidence="14">Whole body</tissue>
    </source>
</reference>
<dbReference type="Gene3D" id="1.20.5.110">
    <property type="match status" value="1"/>
</dbReference>
<dbReference type="InterPro" id="IPR027027">
    <property type="entry name" value="GOSR2/Membrin/Bos1"/>
</dbReference>
<dbReference type="GO" id="GO:0015031">
    <property type="term" value="P:protein transport"/>
    <property type="evidence" value="ECO:0007669"/>
    <property type="project" value="UniProtKB-KW"/>
</dbReference>